<proteinExistence type="predicted"/>
<dbReference type="EMBL" id="JBHMBS010000004">
    <property type="protein sequence ID" value="MFB9676146.1"/>
    <property type="molecule type" value="Genomic_DNA"/>
</dbReference>
<organism evidence="2 3">
    <name type="scientific">Streptosporangium vulgare</name>
    <dbReference type="NCBI Taxonomy" id="46190"/>
    <lineage>
        <taxon>Bacteria</taxon>
        <taxon>Bacillati</taxon>
        <taxon>Actinomycetota</taxon>
        <taxon>Actinomycetes</taxon>
        <taxon>Streptosporangiales</taxon>
        <taxon>Streptosporangiaceae</taxon>
        <taxon>Streptosporangium</taxon>
    </lineage>
</organism>
<name>A0ABV5TAN9_9ACTN</name>
<evidence type="ECO:0008006" key="4">
    <source>
        <dbReference type="Google" id="ProtNLM"/>
    </source>
</evidence>
<sequence length="596" mass="64679">MSIKAEWALWGVPPGSKDTHDVLACSRGRIGRSGFSALVDRYAKVTPRKLPQVTIARASADEGAHIFLAVQEWSGALDGLFRRIAVTRCFCVPYAQAASGPFSYEGLYQALNGQVLPSGGDLLVIDPPALDAEATAEAVDQTAMGAAALLLTGRRICVVEGGGAPLLDRLRFLDTVAALLPYGFRTKLIASTWAPFAAGHRNRLFFAEHPSEDALNITWKQEVSVPESHDVAHRYHELLVSRKEKGLAELIARFSRETGQRKFSTETLEAVLPIAESGTGAPRTPIDDLLSACADSIEYGHADLIPGHLAQLDALRGSAAVNGSVRRRRNIVSDRRLLAPHPALVPAVQEHLYDLVLHVAYGPELTVDGLDQILEEVNPIPARLLTALTRMPPADPAVRLRLAGRLDPHRSAPVLAPLSVEELVAEGERAPADAPVVRLVCSELAARWAEPLQRTGISAALRGRVRLMAAIERLDESDADSQFERWLVLLVAGYGPSLDSDKARKAFTVHAEALSVPLLAALALLCDAPARRLLPHLLFQRLLGQGGITSKTFEKFQIEHDTPEPLPPGTRTTRPEESGADSSLLRRLGFTYRKRV</sequence>
<keyword evidence="3" id="KW-1185">Reference proteome</keyword>
<evidence type="ECO:0000313" key="3">
    <source>
        <dbReference type="Proteomes" id="UP001589610"/>
    </source>
</evidence>
<gene>
    <name evidence="2" type="ORF">ACFFRH_11670</name>
</gene>
<feature type="region of interest" description="Disordered" evidence="1">
    <location>
        <begin position="560"/>
        <end position="582"/>
    </location>
</feature>
<dbReference type="RefSeq" id="WP_344750250.1">
    <property type="nucleotide sequence ID" value="NZ_BAAAWW010000224.1"/>
</dbReference>
<reference evidence="2 3" key="1">
    <citation type="submission" date="2024-09" db="EMBL/GenBank/DDBJ databases">
        <authorList>
            <person name="Sun Q."/>
            <person name="Mori K."/>
        </authorList>
    </citation>
    <scope>NUCLEOTIDE SEQUENCE [LARGE SCALE GENOMIC DNA]</scope>
    <source>
        <strain evidence="2 3">JCM 3028</strain>
    </source>
</reference>
<dbReference type="Proteomes" id="UP001589610">
    <property type="component" value="Unassembled WGS sequence"/>
</dbReference>
<comment type="caution">
    <text evidence="2">The sequence shown here is derived from an EMBL/GenBank/DDBJ whole genome shotgun (WGS) entry which is preliminary data.</text>
</comment>
<accession>A0ABV5TAN9</accession>
<evidence type="ECO:0000313" key="2">
    <source>
        <dbReference type="EMBL" id="MFB9676146.1"/>
    </source>
</evidence>
<protein>
    <recommendedName>
        <fullName evidence="4">ATP-binding protein</fullName>
    </recommendedName>
</protein>
<evidence type="ECO:0000256" key="1">
    <source>
        <dbReference type="SAM" id="MobiDB-lite"/>
    </source>
</evidence>